<feature type="region of interest" description="Disordered" evidence="1">
    <location>
        <begin position="31"/>
        <end position="55"/>
    </location>
</feature>
<name>A0AAV4VM65_CAEEX</name>
<comment type="caution">
    <text evidence="2">The sequence shown here is derived from an EMBL/GenBank/DDBJ whole genome shotgun (WGS) entry which is preliminary data.</text>
</comment>
<evidence type="ECO:0000313" key="2">
    <source>
        <dbReference type="EMBL" id="GIY71049.1"/>
    </source>
</evidence>
<accession>A0AAV4VM65</accession>
<dbReference type="Proteomes" id="UP001054945">
    <property type="component" value="Unassembled WGS sequence"/>
</dbReference>
<gene>
    <name evidence="2" type="ORF">CEXT_312431</name>
</gene>
<reference evidence="2 3" key="1">
    <citation type="submission" date="2021-06" db="EMBL/GenBank/DDBJ databases">
        <title>Caerostris extrusa draft genome.</title>
        <authorList>
            <person name="Kono N."/>
            <person name="Arakawa K."/>
        </authorList>
    </citation>
    <scope>NUCLEOTIDE SEQUENCE [LARGE SCALE GENOMIC DNA]</scope>
</reference>
<proteinExistence type="predicted"/>
<organism evidence="2 3">
    <name type="scientific">Caerostris extrusa</name>
    <name type="common">Bark spider</name>
    <name type="synonym">Caerostris bankana</name>
    <dbReference type="NCBI Taxonomy" id="172846"/>
    <lineage>
        <taxon>Eukaryota</taxon>
        <taxon>Metazoa</taxon>
        <taxon>Ecdysozoa</taxon>
        <taxon>Arthropoda</taxon>
        <taxon>Chelicerata</taxon>
        <taxon>Arachnida</taxon>
        <taxon>Araneae</taxon>
        <taxon>Araneomorphae</taxon>
        <taxon>Entelegynae</taxon>
        <taxon>Araneoidea</taxon>
        <taxon>Araneidae</taxon>
        <taxon>Caerostris</taxon>
    </lineage>
</organism>
<dbReference type="EMBL" id="BPLR01014748">
    <property type="protein sequence ID" value="GIY71049.1"/>
    <property type="molecule type" value="Genomic_DNA"/>
</dbReference>
<evidence type="ECO:0000256" key="1">
    <source>
        <dbReference type="SAM" id="MobiDB-lite"/>
    </source>
</evidence>
<protein>
    <submittedName>
        <fullName evidence="2">Uncharacterized protein</fullName>
    </submittedName>
</protein>
<sequence>MNRCLREMYVEKRGVGEVTVRHLFQSRKRIKEDVQEKKEKKRKRGVKEKEKEENPCSKCLFTLILFVWYASQKTVLRYGVKRFYSNSRNVYLGAKHTHVTGKDIKGN</sequence>
<dbReference type="AlphaFoldDB" id="A0AAV4VM65"/>
<keyword evidence="3" id="KW-1185">Reference proteome</keyword>
<evidence type="ECO:0000313" key="3">
    <source>
        <dbReference type="Proteomes" id="UP001054945"/>
    </source>
</evidence>